<sequence>MLKKVMAATALTASAVGMIAAPAAAAGDGREVANANGARTGFGETVTGGYMSPQTTAVQDSLNDLCIGVGKIGGQSVLPLLVNVGLQDVPVLTSQEQQQCTRGSVTANGNNPLSHIAERISLLDRNGSGNRG</sequence>
<protein>
    <recommendedName>
        <fullName evidence="4">RdlA protein</fullName>
    </recommendedName>
</protein>
<dbReference type="Pfam" id="PF25848">
    <property type="entry name" value="Rodlin"/>
    <property type="match status" value="1"/>
</dbReference>
<feature type="signal peptide" evidence="1">
    <location>
        <begin position="1"/>
        <end position="25"/>
    </location>
</feature>
<evidence type="ECO:0000313" key="2">
    <source>
        <dbReference type="EMBL" id="GGX88367.1"/>
    </source>
</evidence>
<dbReference type="RefSeq" id="WP_190022844.1">
    <property type="nucleotide sequence ID" value="NZ_BMUT01000007.1"/>
</dbReference>
<comment type="caution">
    <text evidence="2">The sequence shown here is derived from an EMBL/GenBank/DDBJ whole genome shotgun (WGS) entry which is preliminary data.</text>
</comment>
<dbReference type="NCBIfam" id="NF041022">
    <property type="entry name" value="rodlin_AB"/>
    <property type="match status" value="1"/>
</dbReference>
<gene>
    <name evidence="2" type="ORF">GCM10010324_37680</name>
</gene>
<accession>A0ABQ2YN97</accession>
<evidence type="ECO:0000256" key="1">
    <source>
        <dbReference type="SAM" id="SignalP"/>
    </source>
</evidence>
<organism evidence="2 3">
    <name type="scientific">Streptomyces hiroshimensis</name>
    <dbReference type="NCBI Taxonomy" id="66424"/>
    <lineage>
        <taxon>Bacteria</taxon>
        <taxon>Bacillati</taxon>
        <taxon>Actinomycetota</taxon>
        <taxon>Actinomycetes</taxon>
        <taxon>Kitasatosporales</taxon>
        <taxon>Streptomycetaceae</taxon>
        <taxon>Streptomyces</taxon>
    </lineage>
</organism>
<feature type="chain" id="PRO_5046967662" description="RdlA protein" evidence="1">
    <location>
        <begin position="26"/>
        <end position="132"/>
    </location>
</feature>
<name>A0ABQ2YN97_9ACTN</name>
<reference evidence="3" key="1">
    <citation type="journal article" date="2019" name="Int. J. Syst. Evol. Microbiol.">
        <title>The Global Catalogue of Microorganisms (GCM) 10K type strain sequencing project: providing services to taxonomists for standard genome sequencing and annotation.</title>
        <authorList>
            <consortium name="The Broad Institute Genomics Platform"/>
            <consortium name="The Broad Institute Genome Sequencing Center for Infectious Disease"/>
            <person name="Wu L."/>
            <person name="Ma J."/>
        </authorList>
    </citation>
    <scope>NUCLEOTIDE SEQUENCE [LARGE SCALE GENOMIC DNA]</scope>
    <source>
        <strain evidence="3">JCM 4586</strain>
    </source>
</reference>
<dbReference type="InterPro" id="IPR047736">
    <property type="entry name" value="RdlA/B-like"/>
</dbReference>
<evidence type="ECO:0008006" key="4">
    <source>
        <dbReference type="Google" id="ProtNLM"/>
    </source>
</evidence>
<keyword evidence="1" id="KW-0732">Signal</keyword>
<proteinExistence type="predicted"/>
<dbReference type="Proteomes" id="UP000659223">
    <property type="component" value="Unassembled WGS sequence"/>
</dbReference>
<evidence type="ECO:0000313" key="3">
    <source>
        <dbReference type="Proteomes" id="UP000659223"/>
    </source>
</evidence>
<dbReference type="EMBL" id="BMUT01000007">
    <property type="protein sequence ID" value="GGX88367.1"/>
    <property type="molecule type" value="Genomic_DNA"/>
</dbReference>
<keyword evidence="3" id="KW-1185">Reference proteome</keyword>